<dbReference type="InterPro" id="IPR055135">
    <property type="entry name" value="PRMT_dom"/>
</dbReference>
<comment type="similarity">
    <text evidence="6">Belongs to the class I-like SAM-binding methyltransferase superfamily. Protein arginine N-methyltransferase family. PRMT7 subfamily.</text>
</comment>
<gene>
    <name evidence="9" type="ORF">BDFB_005318</name>
</gene>
<sequence>MSIFIQKFNPITGINDWIVQQEDYDYHQEVARSSFADMLHDTERNQKYESALKSAIDFIHASGKKANVLDIGTGTGLLSMMAVKHGADTVVACEAFRPMSECALKIIKRNGYENKIKVIPKRSTDITVGINGDIATRCNILITEVFDTELIGEGALSTFSHAHKVLLEKDCIVVPQSATIYAQVVECPLVQNWNKLTDVYDNEGKLLIKIPSRSAAVHDLQLNQLNLSLIKTIVAPVPVFRFDWSGRTPFIFEHSTINSLKAEQAGVAQAVFMWWDLQMDFEGKIVLSCAPYWAHPLSRDNHNTVLPWRDHWMQAVYYLTQETVVDKGMEIHLISCHDEFSLWFNVKADLRFTDMDYLKPICECGFHVTFSRTRIGQINDATRNKKYLSLLEKYINPSSVILILSDGFYLSLCASKMGAKKIYYVETNYLSRKILLDFIQFNEIENVEVFENLKALQNSKITKKINMVIGEPYFLNSILPWDNLLFTYLLKGVRNIVTSDAKVFPKIAVIKGIAVNFFDLNKIRLPLGECEGFKMKDFDDLIEASSGISDDNVEAQPLWEYPGIALSKIVDIIHIDLCSVPEKVVETNGVFEIEEGHGGCNGIALWVEWLHEEGYNSVISSGPVSSPQIGQRLNWDIHTRQGVCLFSNRDVLHINYIFKFDFNEGNITFKWN</sequence>
<name>A0A482VMT5_ASBVE</name>
<dbReference type="FunFam" id="3.40.50.150:FF:000071">
    <property type="entry name" value="Protein arginine N-methyltransferase 7"/>
    <property type="match status" value="1"/>
</dbReference>
<dbReference type="OrthoDB" id="412876at2759"/>
<comment type="function">
    <text evidence="6">Arginine methyltransferase that can both catalyze the formation of omega-N monomethylarginine (MMA) and symmetrical dimethylarginine (sDMA).</text>
</comment>
<evidence type="ECO:0000256" key="2">
    <source>
        <dbReference type="ARBA" id="ARBA00022679"/>
    </source>
</evidence>
<dbReference type="PROSITE" id="PS51678">
    <property type="entry name" value="SAM_MT_PRMT"/>
    <property type="match status" value="2"/>
</dbReference>
<evidence type="ECO:0000256" key="4">
    <source>
        <dbReference type="ARBA" id="ARBA00022737"/>
    </source>
</evidence>
<dbReference type="PANTHER" id="PTHR11006:SF4">
    <property type="entry name" value="PROTEIN ARGININE N-METHYLTRANSFERASE 7"/>
    <property type="match status" value="1"/>
</dbReference>
<dbReference type="AlphaFoldDB" id="A0A482VMT5"/>
<keyword evidence="3 7" id="KW-0949">S-adenosyl-L-methionine</keyword>
<accession>A0A482VMT5</accession>
<dbReference type="InterPro" id="IPR014644">
    <property type="entry name" value="MeTrfase_PRMT7"/>
</dbReference>
<keyword evidence="10" id="KW-1185">Reference proteome</keyword>
<dbReference type="GO" id="GO:0016274">
    <property type="term" value="F:protein-arginine N-methyltransferase activity"/>
    <property type="evidence" value="ECO:0007669"/>
    <property type="project" value="InterPro"/>
</dbReference>
<dbReference type="InterPro" id="IPR025799">
    <property type="entry name" value="Arg_MeTrfase"/>
</dbReference>
<comment type="function">
    <text evidence="5">Essential arginine methyltransferase that can both catalyze the formation of omega-N monomethylarginine (MMA) and symmetrical dimethylarginine (sDMA). Specifically mediates the symmetrical dimethylation of arginine residues in the small nuclear ribonucleoproteins SmD1 and SmD3.</text>
</comment>
<dbReference type="GO" id="GO:0042054">
    <property type="term" value="F:histone methyltransferase activity"/>
    <property type="evidence" value="ECO:0007669"/>
    <property type="project" value="TreeGrafter"/>
</dbReference>
<evidence type="ECO:0000256" key="6">
    <source>
        <dbReference type="PIRNR" id="PIRNR036946"/>
    </source>
</evidence>
<evidence type="ECO:0000313" key="9">
    <source>
        <dbReference type="EMBL" id="RZC34261.1"/>
    </source>
</evidence>
<dbReference type="EC" id="2.1.1.-" evidence="6"/>
<dbReference type="STRING" id="1661398.A0A482VMT5"/>
<dbReference type="FunFam" id="2.70.160.11:FF:000037">
    <property type="entry name" value="Protein arginine N-methyltransferase 7"/>
    <property type="match status" value="1"/>
</dbReference>
<proteinExistence type="inferred from homology"/>
<dbReference type="PIRSF" id="PIRSF036946">
    <property type="entry name" value="Arg_N-mtase"/>
    <property type="match status" value="1"/>
</dbReference>
<dbReference type="InterPro" id="IPR029063">
    <property type="entry name" value="SAM-dependent_MTases_sf"/>
</dbReference>
<dbReference type="Pfam" id="PF06325">
    <property type="entry name" value="PrmA"/>
    <property type="match status" value="1"/>
</dbReference>
<dbReference type="GO" id="GO:0032259">
    <property type="term" value="P:methylation"/>
    <property type="evidence" value="ECO:0007669"/>
    <property type="project" value="UniProtKB-KW"/>
</dbReference>
<keyword evidence="1 7" id="KW-0489">Methyltransferase</keyword>
<reference evidence="9 10" key="1">
    <citation type="submission" date="2017-03" db="EMBL/GenBank/DDBJ databases">
        <title>Genome of the blue death feigning beetle - Asbolus verrucosus.</title>
        <authorList>
            <person name="Rider S.D."/>
        </authorList>
    </citation>
    <scope>NUCLEOTIDE SEQUENCE [LARGE SCALE GENOMIC DNA]</scope>
    <source>
        <strain evidence="9">Butters</strain>
        <tissue evidence="9">Head and leg muscle</tissue>
    </source>
</reference>
<feature type="domain" description="Protein arginine N-methyltransferase" evidence="8">
    <location>
        <begin position="177"/>
        <end position="333"/>
    </location>
</feature>
<dbReference type="Gene3D" id="3.40.50.150">
    <property type="entry name" value="Vaccinia Virus protein VP39"/>
    <property type="match status" value="2"/>
</dbReference>
<evidence type="ECO:0000259" key="8">
    <source>
        <dbReference type="Pfam" id="PF22528"/>
    </source>
</evidence>
<evidence type="ECO:0000256" key="3">
    <source>
        <dbReference type="ARBA" id="ARBA00022691"/>
    </source>
</evidence>
<protein>
    <recommendedName>
        <fullName evidence="6">Protein arginine N-methyltransferase</fullName>
        <ecNumber evidence="6">2.1.1.-</ecNumber>
    </recommendedName>
</protein>
<dbReference type="EMBL" id="QDEB01081536">
    <property type="protein sequence ID" value="RZC34261.1"/>
    <property type="molecule type" value="Genomic_DNA"/>
</dbReference>
<dbReference type="SUPFAM" id="SSF53335">
    <property type="entry name" value="S-adenosyl-L-methionine-dependent methyltransferases"/>
    <property type="match status" value="2"/>
</dbReference>
<dbReference type="Proteomes" id="UP000292052">
    <property type="component" value="Unassembled WGS sequence"/>
</dbReference>
<evidence type="ECO:0000256" key="7">
    <source>
        <dbReference type="PROSITE-ProRule" id="PRU01015"/>
    </source>
</evidence>
<organism evidence="9 10">
    <name type="scientific">Asbolus verrucosus</name>
    <name type="common">Desert ironclad beetle</name>
    <dbReference type="NCBI Taxonomy" id="1661398"/>
    <lineage>
        <taxon>Eukaryota</taxon>
        <taxon>Metazoa</taxon>
        <taxon>Ecdysozoa</taxon>
        <taxon>Arthropoda</taxon>
        <taxon>Hexapoda</taxon>
        <taxon>Insecta</taxon>
        <taxon>Pterygota</taxon>
        <taxon>Neoptera</taxon>
        <taxon>Endopterygota</taxon>
        <taxon>Coleoptera</taxon>
        <taxon>Polyphaga</taxon>
        <taxon>Cucujiformia</taxon>
        <taxon>Tenebrionidae</taxon>
        <taxon>Pimeliinae</taxon>
        <taxon>Asbolus</taxon>
    </lineage>
</organism>
<dbReference type="CDD" id="cd02440">
    <property type="entry name" value="AdoMet_MTases"/>
    <property type="match status" value="1"/>
</dbReference>
<comment type="caution">
    <text evidence="9">The sequence shown here is derived from an EMBL/GenBank/DDBJ whole genome shotgun (WGS) entry which is preliminary data.</text>
</comment>
<keyword evidence="2 7" id="KW-0808">Transferase</keyword>
<evidence type="ECO:0000256" key="1">
    <source>
        <dbReference type="ARBA" id="ARBA00022603"/>
    </source>
</evidence>
<keyword evidence="4" id="KW-0677">Repeat</keyword>
<dbReference type="PANTHER" id="PTHR11006">
    <property type="entry name" value="PROTEIN ARGININE N-METHYLTRANSFERASE"/>
    <property type="match status" value="1"/>
</dbReference>
<evidence type="ECO:0000313" key="10">
    <source>
        <dbReference type="Proteomes" id="UP000292052"/>
    </source>
</evidence>
<dbReference type="Pfam" id="PF22528">
    <property type="entry name" value="PRMT_C"/>
    <property type="match status" value="1"/>
</dbReference>
<evidence type="ECO:0000256" key="5">
    <source>
        <dbReference type="ARBA" id="ARBA00025081"/>
    </source>
</evidence>
<dbReference type="FunFam" id="3.40.50.150:FF:000070">
    <property type="entry name" value="Protein arginine N-methyltransferase 7"/>
    <property type="match status" value="1"/>
</dbReference>
<dbReference type="Gene3D" id="2.70.160.11">
    <property type="entry name" value="Hnrnp arginine n-methyltransferase1"/>
    <property type="match status" value="2"/>
</dbReference>